<dbReference type="Gene3D" id="3.90.70.10">
    <property type="entry name" value="Cysteine proteinases"/>
    <property type="match status" value="1"/>
</dbReference>
<feature type="transmembrane region" description="Helical" evidence="15">
    <location>
        <begin position="163"/>
        <end position="185"/>
    </location>
</feature>
<evidence type="ECO:0000256" key="11">
    <source>
        <dbReference type="ARBA" id="ARBA00022967"/>
    </source>
</evidence>
<dbReference type="EMBL" id="LN846932">
    <property type="protein sequence ID" value="CRI06711.1"/>
    <property type="molecule type" value="Genomic_DNA"/>
</dbReference>
<dbReference type="EC" id="3.4.22.-" evidence="19"/>
<protein>
    <submittedName>
        <fullName evidence="19">Lactococcin-G-processing and transport ATP-binding protein LagD</fullName>
        <ecNumber evidence="19">3.4.22.-</ecNumber>
    </submittedName>
</protein>
<evidence type="ECO:0000259" key="17">
    <source>
        <dbReference type="PROSITE" id="PS50929"/>
    </source>
</evidence>
<keyword evidence="4" id="KW-0645">Protease</keyword>
<keyword evidence="19" id="KW-0614">Plasmid</keyword>
<evidence type="ECO:0000256" key="7">
    <source>
        <dbReference type="ARBA" id="ARBA00022801"/>
    </source>
</evidence>
<evidence type="ECO:0000256" key="4">
    <source>
        <dbReference type="ARBA" id="ARBA00022670"/>
    </source>
</evidence>
<evidence type="ECO:0000256" key="15">
    <source>
        <dbReference type="SAM" id="Phobius"/>
    </source>
</evidence>
<name>A0A1Z5AXB1_CARML</name>
<feature type="domain" description="Peptidase C39" evidence="18">
    <location>
        <begin position="9"/>
        <end position="134"/>
    </location>
</feature>
<dbReference type="SUPFAM" id="SSF52540">
    <property type="entry name" value="P-loop containing nucleoside triphosphate hydrolases"/>
    <property type="match status" value="1"/>
</dbReference>
<dbReference type="InterPro" id="IPR027417">
    <property type="entry name" value="P-loop_NTPase"/>
</dbReference>
<evidence type="ECO:0000256" key="10">
    <source>
        <dbReference type="ARBA" id="ARBA00022927"/>
    </source>
</evidence>
<proteinExistence type="predicted"/>
<dbReference type="InterPro" id="IPR011527">
    <property type="entry name" value="ABC1_TM_dom"/>
</dbReference>
<dbReference type="PROSITE" id="PS50893">
    <property type="entry name" value="ABC_TRANSPORTER_2"/>
    <property type="match status" value="1"/>
</dbReference>
<dbReference type="InterPro" id="IPR005074">
    <property type="entry name" value="Peptidase_C39"/>
</dbReference>
<dbReference type="RefSeq" id="WP_176455304.1">
    <property type="nucleotide sequence ID" value="NZ_LN846932.1"/>
</dbReference>
<keyword evidence="5 15" id="KW-0812">Transmembrane</keyword>
<dbReference type="GO" id="GO:0043214">
    <property type="term" value="F:ABC-type bacteriocin transporter activity"/>
    <property type="evidence" value="ECO:0007669"/>
    <property type="project" value="InterPro"/>
</dbReference>
<dbReference type="Gene3D" id="1.20.1560.10">
    <property type="entry name" value="ABC transporter type 1, transmembrane domain"/>
    <property type="match status" value="1"/>
</dbReference>
<gene>
    <name evidence="19" type="primary">lagD</name>
    <name evidence="19" type="ORF">BN424_pa0046</name>
</gene>
<dbReference type="NCBIfam" id="TIGR01193">
    <property type="entry name" value="bacteriocin_ABC"/>
    <property type="match status" value="1"/>
</dbReference>
<keyword evidence="8" id="KW-0788">Thiol protease</keyword>
<reference evidence="19 20" key="1">
    <citation type="submission" date="2015-04" db="EMBL/GenBank/DDBJ databases">
        <title>Carnobacterium maltaromaticum LMA28 complete chromosome sequence.</title>
        <authorList>
            <person name="Borges F."/>
            <person name="Cailliez-Grimal C."/>
        </authorList>
    </citation>
    <scope>NUCLEOTIDE SEQUENCE [LARGE SCALE GENOMIC DNA]</scope>
    <source>
        <strain evidence="19 20">LMA28</strain>
        <plasmid evidence="20">Chromosome</plasmid>
    </source>
</reference>
<sequence length="716" mass="80546">MASISFVQQQDEKDCGVACIAMILKKYKSEVPIHKLRELSGTSLEGTSAFGLKNCIEKLGFDCQAVQADQEVWNEKELPFPLIAHVVINKTYMHYVVVYGVKENKLLIADPAEGKMKKSIENFSEEWSGVLLLMTPKNSYQPTKEKVDGLSSFLPIVWKEKTLVFNIILAALFITFFGIGSSYYFQGILDYFIPNQARSTLNIVSFGLIIVYLFRVLFEYSRSYLLVILGQRMSMAVMLRYFNHVLNLPMNFFATRKSGEIISRFLDANKIVDALASATLSVFLDIGMVLLVGVTLAIQNGTLFLITVASLPFYLVAILAFVKSYEKANQDEMKAGATLNSSIIESLKGIETIKAYNGEEKVYNRVDQEFIQLMKKAFRTSTLDNIQQGVKQGIQLISSGIILWIGSYYVMGGTISLGQLITYNALLVFFTDPLQNIINLQVKMQTAHVANKRLNEIFAIETEHKETDTEKIISKDTFQQGIIFDNVSFSYNINSSTLKNISCVFPPRSKIALVGVSGSGKSTLAKLLVNFYPPSEGMICYGKINYLDIGYQNLRENVTYVPQESFFFSGTILENLLFGLDYQPTFEQILDICHVTQLMDFISKQPLRFETILEEGASNLSGGQRQRLAIARALLKNADILILDEATSGLDTLLEHAILENLLQLKEKTIIFIAHHLAIAKACDQVVVLHEGKLVEQGTHDELRYNNGMYQRLWEI</sequence>
<dbReference type="CDD" id="cd18570">
    <property type="entry name" value="ABC_6TM_PCAT1_LagD_like"/>
    <property type="match status" value="1"/>
</dbReference>
<dbReference type="PANTHER" id="PTHR24221:SF654">
    <property type="entry name" value="ATP-BINDING CASSETTE SUB-FAMILY B MEMBER 6"/>
    <property type="match status" value="1"/>
</dbReference>
<dbReference type="InterPro" id="IPR036640">
    <property type="entry name" value="ABC1_TM_sf"/>
</dbReference>
<evidence type="ECO:0000256" key="12">
    <source>
        <dbReference type="ARBA" id="ARBA00022989"/>
    </source>
</evidence>
<evidence type="ECO:0000313" key="19">
    <source>
        <dbReference type="EMBL" id="CRI06711.1"/>
    </source>
</evidence>
<evidence type="ECO:0000259" key="18">
    <source>
        <dbReference type="PROSITE" id="PS50990"/>
    </source>
</evidence>
<evidence type="ECO:0000256" key="1">
    <source>
        <dbReference type="ARBA" id="ARBA00004651"/>
    </source>
</evidence>
<dbReference type="InterPro" id="IPR017871">
    <property type="entry name" value="ABC_transporter-like_CS"/>
</dbReference>
<dbReference type="Gene3D" id="3.40.50.300">
    <property type="entry name" value="P-loop containing nucleotide triphosphate hydrolases"/>
    <property type="match status" value="1"/>
</dbReference>
<feature type="domain" description="ABC transmembrane type-1" evidence="17">
    <location>
        <begin position="167"/>
        <end position="446"/>
    </location>
</feature>
<dbReference type="PROSITE" id="PS50929">
    <property type="entry name" value="ABC_TM1F"/>
    <property type="match status" value="1"/>
</dbReference>
<dbReference type="FunFam" id="3.40.50.300:FF:000299">
    <property type="entry name" value="ABC transporter ATP-binding protein/permease"/>
    <property type="match status" value="1"/>
</dbReference>
<evidence type="ECO:0000313" key="20">
    <source>
        <dbReference type="Proteomes" id="UP000464233"/>
    </source>
</evidence>
<keyword evidence="13 15" id="KW-0472">Membrane</keyword>
<feature type="transmembrane region" description="Helical" evidence="15">
    <location>
        <begin position="274"/>
        <end position="296"/>
    </location>
</feature>
<dbReference type="GO" id="GO:0005886">
    <property type="term" value="C:plasma membrane"/>
    <property type="evidence" value="ECO:0007669"/>
    <property type="project" value="UniProtKB-SubCell"/>
</dbReference>
<dbReference type="Pfam" id="PF00005">
    <property type="entry name" value="ABC_tran"/>
    <property type="match status" value="1"/>
</dbReference>
<dbReference type="SUPFAM" id="SSF90123">
    <property type="entry name" value="ABC transporter transmembrane region"/>
    <property type="match status" value="1"/>
</dbReference>
<evidence type="ECO:0000256" key="6">
    <source>
        <dbReference type="ARBA" id="ARBA00022741"/>
    </source>
</evidence>
<dbReference type="Pfam" id="PF00664">
    <property type="entry name" value="ABC_membrane"/>
    <property type="match status" value="1"/>
</dbReference>
<dbReference type="Pfam" id="PF03412">
    <property type="entry name" value="Peptidase_C39"/>
    <property type="match status" value="1"/>
</dbReference>
<geneLocation type="plasmid" evidence="19">
    <name>LMA_pa</name>
</geneLocation>
<dbReference type="InterPro" id="IPR003439">
    <property type="entry name" value="ABC_transporter-like_ATP-bd"/>
</dbReference>
<dbReference type="Proteomes" id="UP000464233">
    <property type="component" value="Plasmid LMA_pa"/>
</dbReference>
<dbReference type="InterPro" id="IPR005897">
    <property type="entry name" value="Pept_C39_ABC_bacteriocin"/>
</dbReference>
<dbReference type="GO" id="GO:0005524">
    <property type="term" value="F:ATP binding"/>
    <property type="evidence" value="ECO:0007669"/>
    <property type="project" value="UniProtKB-KW"/>
</dbReference>
<evidence type="ECO:0000256" key="9">
    <source>
        <dbReference type="ARBA" id="ARBA00022840"/>
    </source>
</evidence>
<keyword evidence="3" id="KW-1003">Cell membrane</keyword>
<keyword evidence="10" id="KW-0653">Protein transport</keyword>
<dbReference type="InterPro" id="IPR039421">
    <property type="entry name" value="Type_1_exporter"/>
</dbReference>
<dbReference type="InterPro" id="IPR003593">
    <property type="entry name" value="AAA+_ATPase"/>
</dbReference>
<evidence type="ECO:0000256" key="13">
    <source>
        <dbReference type="ARBA" id="ARBA00023136"/>
    </source>
</evidence>
<feature type="domain" description="ABC transporter" evidence="16">
    <location>
        <begin position="482"/>
        <end position="716"/>
    </location>
</feature>
<keyword evidence="2" id="KW-0813">Transport</keyword>
<evidence type="ECO:0000256" key="8">
    <source>
        <dbReference type="ARBA" id="ARBA00022807"/>
    </source>
</evidence>
<dbReference type="AlphaFoldDB" id="A0A1Z5AXB1"/>
<evidence type="ECO:0000259" key="16">
    <source>
        <dbReference type="PROSITE" id="PS50893"/>
    </source>
</evidence>
<keyword evidence="9 19" id="KW-0067">ATP-binding</keyword>
<keyword evidence="6" id="KW-0547">Nucleotide-binding</keyword>
<evidence type="ECO:0000256" key="14">
    <source>
        <dbReference type="ARBA" id="ARBA00043264"/>
    </source>
</evidence>
<feature type="transmembrane region" description="Helical" evidence="15">
    <location>
        <begin position="197"/>
        <end position="217"/>
    </location>
</feature>
<dbReference type="GO" id="GO:0008234">
    <property type="term" value="F:cysteine-type peptidase activity"/>
    <property type="evidence" value="ECO:0007669"/>
    <property type="project" value="UniProtKB-KW"/>
</dbReference>
<organism evidence="19 20">
    <name type="scientific">Carnobacterium maltaromaticum</name>
    <name type="common">Carnobacterium piscicola</name>
    <dbReference type="NCBI Taxonomy" id="2751"/>
    <lineage>
        <taxon>Bacteria</taxon>
        <taxon>Bacillati</taxon>
        <taxon>Bacillota</taxon>
        <taxon>Bacilli</taxon>
        <taxon>Lactobacillales</taxon>
        <taxon>Carnobacteriaceae</taxon>
        <taxon>Carnobacterium</taxon>
    </lineage>
</organism>
<reference evidence="19 20" key="2">
    <citation type="submission" date="2015-04" db="EMBL/GenBank/DDBJ databases">
        <title>Carnobacterium maltaromaticum LMA28 plasmids.</title>
        <authorList>
            <person name="Cailliez-Grimal C."/>
            <person name="Iskandar C."/>
        </authorList>
    </citation>
    <scope>NUCLEOTIDE SEQUENCE [LARGE SCALE GENOMIC DNA]</scope>
    <source>
        <strain evidence="19 20">LMA28</strain>
        <plasmid evidence="20">Chromosome</plasmid>
    </source>
</reference>
<dbReference type="SMART" id="SM00382">
    <property type="entry name" value="AAA"/>
    <property type="match status" value="1"/>
</dbReference>
<dbReference type="PROSITE" id="PS50990">
    <property type="entry name" value="PEPTIDASE_C39"/>
    <property type="match status" value="1"/>
</dbReference>
<keyword evidence="7 19" id="KW-0378">Hydrolase</keyword>
<keyword evidence="14" id="KW-0080">Bacteriocin transport</keyword>
<dbReference type="PANTHER" id="PTHR24221">
    <property type="entry name" value="ATP-BINDING CASSETTE SUB-FAMILY B"/>
    <property type="match status" value="1"/>
</dbReference>
<dbReference type="CDD" id="cd02418">
    <property type="entry name" value="Peptidase_C39B"/>
    <property type="match status" value="1"/>
</dbReference>
<accession>A0A1Z5AXB1</accession>
<comment type="subcellular location">
    <subcellularLocation>
        <location evidence="1">Cell membrane</location>
        <topology evidence="1">Multi-pass membrane protein</topology>
    </subcellularLocation>
</comment>
<dbReference type="GO" id="GO:0015031">
    <property type="term" value="P:protein transport"/>
    <property type="evidence" value="ECO:0007669"/>
    <property type="project" value="UniProtKB-KW"/>
</dbReference>
<evidence type="ECO:0000256" key="3">
    <source>
        <dbReference type="ARBA" id="ARBA00022475"/>
    </source>
</evidence>
<keyword evidence="11" id="KW-1278">Translocase</keyword>
<evidence type="ECO:0000256" key="2">
    <source>
        <dbReference type="ARBA" id="ARBA00022448"/>
    </source>
</evidence>
<dbReference type="GO" id="GO:0016887">
    <property type="term" value="F:ATP hydrolysis activity"/>
    <property type="evidence" value="ECO:0007669"/>
    <property type="project" value="InterPro"/>
</dbReference>
<dbReference type="GO" id="GO:0034040">
    <property type="term" value="F:ATPase-coupled lipid transmembrane transporter activity"/>
    <property type="evidence" value="ECO:0007669"/>
    <property type="project" value="TreeGrafter"/>
</dbReference>
<evidence type="ECO:0000256" key="5">
    <source>
        <dbReference type="ARBA" id="ARBA00022692"/>
    </source>
</evidence>
<keyword evidence="12 15" id="KW-1133">Transmembrane helix</keyword>
<dbReference type="PROSITE" id="PS00211">
    <property type="entry name" value="ABC_TRANSPORTER_1"/>
    <property type="match status" value="1"/>
</dbReference>
<feature type="transmembrane region" description="Helical" evidence="15">
    <location>
        <begin position="303"/>
        <end position="322"/>
    </location>
</feature>
<dbReference type="GO" id="GO:0006508">
    <property type="term" value="P:proteolysis"/>
    <property type="evidence" value="ECO:0007669"/>
    <property type="project" value="UniProtKB-KW"/>
</dbReference>